<sequence>MATTASCSDMPSHHVFSNRDNDPKHTSRLCQSYLTNKESDGVLHQMAWPPQSPDLNPVEMVWNEMERRVKAKGPTSAQHLWELLQDCWETISGDDLMKLMERTPRVSKAVVKAKRGY</sequence>
<evidence type="ECO:0000313" key="3">
    <source>
        <dbReference type="Ensembl" id="ENSACLP00000041888.1"/>
    </source>
</evidence>
<reference evidence="3 4" key="1">
    <citation type="submission" date="2018-05" db="EMBL/GenBank/DDBJ databases">
        <authorList>
            <person name="Datahose"/>
        </authorList>
    </citation>
    <scope>NUCLEOTIDE SEQUENCE</scope>
</reference>
<reference evidence="3" key="3">
    <citation type="submission" date="2025-05" db="UniProtKB">
        <authorList>
            <consortium name="Ensembl"/>
        </authorList>
    </citation>
    <scope>IDENTIFICATION</scope>
</reference>
<protein>
    <recommendedName>
        <fullName evidence="2">Tc1-like transposase DDE domain-containing protein</fullName>
    </recommendedName>
</protein>
<dbReference type="Ensembl" id="ENSACLT00000043740.1">
    <property type="protein sequence ID" value="ENSACLP00000041888.1"/>
    <property type="gene ID" value="ENSACLG00000035764.1"/>
</dbReference>
<feature type="region of interest" description="Disordered" evidence="1">
    <location>
        <begin position="1"/>
        <end position="27"/>
    </location>
</feature>
<dbReference type="Pfam" id="PF13358">
    <property type="entry name" value="DDE_3"/>
    <property type="match status" value="1"/>
</dbReference>
<evidence type="ECO:0000259" key="2">
    <source>
        <dbReference type="Pfam" id="PF13358"/>
    </source>
</evidence>
<dbReference type="Ensembl" id="ENSACLT00000083082.1">
    <property type="protein sequence ID" value="ENSACLP00000047562.1"/>
    <property type="gene ID" value="ENSACLG00000035764.1"/>
</dbReference>
<accession>A0AAX7SD51</accession>
<name>A0AAX7SD51_ASTCA</name>
<dbReference type="GeneTree" id="ENSGT01120000272594"/>
<dbReference type="InterPro" id="IPR038717">
    <property type="entry name" value="Tc1-like_DDE_dom"/>
</dbReference>
<dbReference type="Proteomes" id="UP000265100">
    <property type="component" value="Chromosome 13"/>
</dbReference>
<dbReference type="Ensembl" id="ENSACLT00000075921.1">
    <property type="protein sequence ID" value="ENSACLP00000061641.1"/>
    <property type="gene ID" value="ENSACLG00000035764.1"/>
</dbReference>
<evidence type="ECO:0000313" key="4">
    <source>
        <dbReference type="Proteomes" id="UP000265100"/>
    </source>
</evidence>
<proteinExistence type="predicted"/>
<evidence type="ECO:0000256" key="1">
    <source>
        <dbReference type="SAM" id="MobiDB-lite"/>
    </source>
</evidence>
<dbReference type="Ensembl" id="ENSACLT00000056299.1">
    <property type="protein sequence ID" value="ENSACLP00000059692.1"/>
    <property type="gene ID" value="ENSACLG00000035764.1"/>
</dbReference>
<dbReference type="Gene3D" id="3.30.420.10">
    <property type="entry name" value="Ribonuclease H-like superfamily/Ribonuclease H"/>
    <property type="match status" value="1"/>
</dbReference>
<dbReference type="GO" id="GO:0003676">
    <property type="term" value="F:nucleic acid binding"/>
    <property type="evidence" value="ECO:0007669"/>
    <property type="project" value="InterPro"/>
</dbReference>
<organism evidence="3 4">
    <name type="scientific">Astatotilapia calliptera</name>
    <name type="common">Eastern happy</name>
    <name type="synonym">Chromis callipterus</name>
    <dbReference type="NCBI Taxonomy" id="8154"/>
    <lineage>
        <taxon>Eukaryota</taxon>
        <taxon>Metazoa</taxon>
        <taxon>Chordata</taxon>
        <taxon>Craniata</taxon>
        <taxon>Vertebrata</taxon>
        <taxon>Euteleostomi</taxon>
        <taxon>Actinopterygii</taxon>
        <taxon>Neopterygii</taxon>
        <taxon>Teleostei</taxon>
        <taxon>Neoteleostei</taxon>
        <taxon>Acanthomorphata</taxon>
        <taxon>Ovalentaria</taxon>
        <taxon>Cichlomorphae</taxon>
        <taxon>Cichliformes</taxon>
        <taxon>Cichlidae</taxon>
        <taxon>African cichlids</taxon>
        <taxon>Pseudocrenilabrinae</taxon>
        <taxon>Haplochromini</taxon>
        <taxon>Astatotilapia</taxon>
    </lineage>
</organism>
<dbReference type="AlphaFoldDB" id="A0AAX7SD51"/>
<feature type="domain" description="Tc1-like transposase DDE" evidence="2">
    <location>
        <begin position="20"/>
        <end position="72"/>
    </location>
</feature>
<keyword evidence="4" id="KW-1185">Reference proteome</keyword>
<reference evidence="3 4" key="2">
    <citation type="submission" date="2023-03" db="EMBL/GenBank/DDBJ databases">
        <authorList>
            <consortium name="Wellcome Sanger Institute Data Sharing"/>
        </authorList>
    </citation>
    <scope>NUCLEOTIDE SEQUENCE [LARGE SCALE GENOMIC DNA]</scope>
</reference>
<dbReference type="InterPro" id="IPR036397">
    <property type="entry name" value="RNaseH_sf"/>
</dbReference>